<reference evidence="1" key="1">
    <citation type="submission" date="2021-03" db="EMBL/GenBank/DDBJ databases">
        <title>Evolutionary priming and transition to the ectomycorrhizal habit in an iconic lineage of mushroom-forming fungi: is preadaptation a requirement?</title>
        <authorList>
            <consortium name="DOE Joint Genome Institute"/>
            <person name="Looney B.P."/>
            <person name="Miyauchi S."/>
            <person name="Morin E."/>
            <person name="Drula E."/>
            <person name="Courty P.E."/>
            <person name="Chicoki N."/>
            <person name="Fauchery L."/>
            <person name="Kohler A."/>
            <person name="Kuo A."/>
            <person name="LaButti K."/>
            <person name="Pangilinan J."/>
            <person name="Lipzen A."/>
            <person name="Riley R."/>
            <person name="Andreopoulos W."/>
            <person name="He G."/>
            <person name="Johnson J."/>
            <person name="Barry K.W."/>
            <person name="Grigoriev I.V."/>
            <person name="Nagy L."/>
            <person name="Hibbett D."/>
            <person name="Henrissat B."/>
            <person name="Matheny P.B."/>
            <person name="Labbe J."/>
            <person name="Martin A.F."/>
        </authorList>
    </citation>
    <scope>NUCLEOTIDE SEQUENCE</scope>
    <source>
        <strain evidence="1">BPL698</strain>
    </source>
</reference>
<evidence type="ECO:0000313" key="2">
    <source>
        <dbReference type="Proteomes" id="UP001207468"/>
    </source>
</evidence>
<comment type="caution">
    <text evidence="1">The sequence shown here is derived from an EMBL/GenBank/DDBJ whole genome shotgun (WGS) entry which is preliminary data.</text>
</comment>
<accession>A0ACC0U2B3</accession>
<dbReference type="Proteomes" id="UP001207468">
    <property type="component" value="Unassembled WGS sequence"/>
</dbReference>
<organism evidence="1 2">
    <name type="scientific">Russula earlei</name>
    <dbReference type="NCBI Taxonomy" id="71964"/>
    <lineage>
        <taxon>Eukaryota</taxon>
        <taxon>Fungi</taxon>
        <taxon>Dikarya</taxon>
        <taxon>Basidiomycota</taxon>
        <taxon>Agaricomycotina</taxon>
        <taxon>Agaricomycetes</taxon>
        <taxon>Russulales</taxon>
        <taxon>Russulaceae</taxon>
        <taxon>Russula</taxon>
    </lineage>
</organism>
<sequence length="554" mass="61249">MSSSESLTQKWLRQNVATYNEPSRVFTDVDSTLTLYPTLRPKTDVYTYDDGRTQLLLCVHGLLPIDYRQTTYHIPIAIWLTRQYPREPPLAFVIPTFDMLVKPSKYVDVSGLCRIEYVHNWERKYEGCDLRSLVQAMQRYFSNEPPVYSKPKSQSGPSGSRPSRQDAPSRPPPPVPFPPVQPPPPVAAPLAPPSRPTPPPKPARVSPPAIPHTLLPAAHTPHSSDHHSPIPQSQYHQTTPPLPPPLFSPPSRVLHSPASPHTHNRATSLGASFQPQPTPSGWHGTWSTQPPEPIPSPIRKSLLPDPSFTGGAAHPPPPHPVGAVVVGNDLIYRPHEHPPHPPPVPDPRQRDITAPLHANLLDGDTTVDDISPLSAQVAPPRPPNPELLQLHSRVQEKLRTELAAVSQAMAVDSERLRAQQTDLLAGIPAIRDEMGRLEAVRDVCRGVATRLRETVQTAERGVAELKRKGDPPVDELVCSTSIVHNQLVDLVAEDNAIEDTIYHLHRALNAGRIDLDRFLRTTRVLAEEQFMKRALVERIQASLPMGASVHPGWA</sequence>
<keyword evidence="2" id="KW-1185">Reference proteome</keyword>
<gene>
    <name evidence="1" type="ORF">F5148DRAFT_983753</name>
</gene>
<name>A0ACC0U2B3_9AGAM</name>
<proteinExistence type="predicted"/>
<protein>
    <submittedName>
        <fullName evidence="1">UEV domain-containing protein</fullName>
    </submittedName>
</protein>
<dbReference type="EMBL" id="JAGFNK010000209">
    <property type="protein sequence ID" value="KAI9458482.1"/>
    <property type="molecule type" value="Genomic_DNA"/>
</dbReference>
<evidence type="ECO:0000313" key="1">
    <source>
        <dbReference type="EMBL" id="KAI9458482.1"/>
    </source>
</evidence>